<evidence type="ECO:0000256" key="1">
    <source>
        <dbReference type="SAM" id="Coils"/>
    </source>
</evidence>
<dbReference type="PANTHER" id="PTHR41302">
    <property type="entry name" value="PRESPORE-SPECIFIC TRANSCRIPTIONAL REGULATOR RSFA-RELATED"/>
    <property type="match status" value="1"/>
</dbReference>
<evidence type="ECO:0000313" key="3">
    <source>
        <dbReference type="Proteomes" id="UP000198892"/>
    </source>
</evidence>
<dbReference type="Proteomes" id="UP000198892">
    <property type="component" value="Unassembled WGS sequence"/>
</dbReference>
<keyword evidence="3" id="KW-1185">Reference proteome</keyword>
<proteinExistence type="predicted"/>
<dbReference type="OrthoDB" id="2845592at2"/>
<keyword evidence="1" id="KW-0175">Coiled coil</keyword>
<feature type="coiled-coil region" evidence="1">
    <location>
        <begin position="112"/>
        <end position="146"/>
    </location>
</feature>
<evidence type="ECO:0000313" key="2">
    <source>
        <dbReference type="EMBL" id="SFP93341.1"/>
    </source>
</evidence>
<dbReference type="STRING" id="1884432.SAMN05518683_11320"/>
<protein>
    <submittedName>
        <fullName evidence="2">Prespore-specific regulator</fullName>
    </submittedName>
</protein>
<dbReference type="RefSeq" id="WP_093337730.1">
    <property type="nucleotide sequence ID" value="NZ_FOXD01000013.1"/>
</dbReference>
<name>A0A1I5UDL5_9BACI</name>
<accession>A0A1I5UDL5</accession>
<dbReference type="PANTHER" id="PTHR41302:SF2">
    <property type="entry name" value="PRESPORE SPECIFIC TRANSCRIPTIONAL ACTIVATOR RSFA"/>
    <property type="match status" value="1"/>
</dbReference>
<dbReference type="AlphaFoldDB" id="A0A1I5UDL5"/>
<gene>
    <name evidence="2" type="ORF">SAMN05518683_11320</name>
</gene>
<dbReference type="InterPro" id="IPR014243">
    <property type="entry name" value="RsfA-like"/>
</dbReference>
<reference evidence="3" key="1">
    <citation type="submission" date="2016-10" db="EMBL/GenBank/DDBJ databases">
        <authorList>
            <person name="Varghese N."/>
            <person name="Submissions S."/>
        </authorList>
    </citation>
    <scope>NUCLEOTIDE SEQUENCE [LARGE SCALE GENOMIC DNA]</scope>
    <source>
        <strain evidence="3">S7</strain>
    </source>
</reference>
<dbReference type="NCBIfam" id="TIGR02894">
    <property type="entry name" value="DNA_bind_RsfA"/>
    <property type="match status" value="1"/>
</dbReference>
<organism evidence="2 3">
    <name type="scientific">Salibacterium halotolerans</name>
    <dbReference type="NCBI Taxonomy" id="1884432"/>
    <lineage>
        <taxon>Bacteria</taxon>
        <taxon>Bacillati</taxon>
        <taxon>Bacillota</taxon>
        <taxon>Bacilli</taxon>
        <taxon>Bacillales</taxon>
        <taxon>Bacillaceae</taxon>
    </lineage>
</organism>
<sequence>MNVRQDAWSDRDDRFLADTILQHIRDGSTQLHAFDEAGDELDRTSAACGFRWNAIVRARYQEDIREAKRERKQKLKNTARHAASSFKNNGQSSRLPLESIIKTLERLEYSLTETSEDTIARLESRHHELQQELDRMNSDYQAVKQDYETIVSMMNRAREMAVTEETNQLSNLFRMDRNGNLEKVENS</sequence>
<dbReference type="EMBL" id="FOXD01000013">
    <property type="protein sequence ID" value="SFP93341.1"/>
    <property type="molecule type" value="Genomic_DNA"/>
</dbReference>